<protein>
    <submittedName>
        <fullName evidence="2">ABC transporter permease</fullName>
    </submittedName>
</protein>
<sequence length="271" mass="30529">MNIFKFEFKRLFKSCLTWSVVCGMMIALFMSLFPTMADMGIQELVNDKMGALSVDMLKAFNIDSGMDFSDIFNYLAYVIQYISMASAVYGAILGVNALIKEESQGTIEFLYSKPIKRGKIVTTKLLSIILIYFIYIVIIGAITIIVSLFVKPDNVELMDLLINIKTVYMGMFILGLVFMSIGILISALVKSDKGGIPISIGIFFISYLFGIIGKLKEDFEFLKYFSPFDYYAPGDLLKNGFEAKLVIIGICIMFVSILSTYLVYKRKDMNI</sequence>
<dbReference type="STRING" id="1577792.QX51_16215"/>
<dbReference type="GO" id="GO:0140359">
    <property type="term" value="F:ABC-type transporter activity"/>
    <property type="evidence" value="ECO:0007669"/>
    <property type="project" value="InterPro"/>
</dbReference>
<proteinExistence type="predicted"/>
<feature type="transmembrane region" description="Helical" evidence="1">
    <location>
        <begin position="196"/>
        <end position="215"/>
    </location>
</feature>
<dbReference type="PANTHER" id="PTHR37305">
    <property type="entry name" value="INTEGRAL MEMBRANE PROTEIN-RELATED"/>
    <property type="match status" value="1"/>
</dbReference>
<organism evidence="2 3">
    <name type="scientific">Terrisporobacter othiniensis</name>
    <dbReference type="NCBI Taxonomy" id="1577792"/>
    <lineage>
        <taxon>Bacteria</taxon>
        <taxon>Bacillati</taxon>
        <taxon>Bacillota</taxon>
        <taxon>Clostridia</taxon>
        <taxon>Peptostreptococcales</taxon>
        <taxon>Peptostreptococcaceae</taxon>
        <taxon>Terrisporobacter</taxon>
    </lineage>
</organism>
<keyword evidence="1" id="KW-0812">Transmembrane</keyword>
<dbReference type="RefSeq" id="WP_039680947.1">
    <property type="nucleotide sequence ID" value="NZ_JWHR01000131.1"/>
</dbReference>
<feature type="transmembrane region" description="Helical" evidence="1">
    <location>
        <begin position="245"/>
        <end position="264"/>
    </location>
</feature>
<dbReference type="AlphaFoldDB" id="A0A0B3W103"/>
<keyword evidence="1" id="KW-1133">Transmembrane helix</keyword>
<feature type="transmembrane region" description="Helical" evidence="1">
    <location>
        <begin position="125"/>
        <end position="149"/>
    </location>
</feature>
<feature type="transmembrane region" description="Helical" evidence="1">
    <location>
        <begin position="169"/>
        <end position="189"/>
    </location>
</feature>
<dbReference type="PANTHER" id="PTHR37305:SF1">
    <property type="entry name" value="MEMBRANE PROTEIN"/>
    <property type="match status" value="1"/>
</dbReference>
<dbReference type="EMBL" id="JWHR01000131">
    <property type="protein sequence ID" value="KHS55972.1"/>
    <property type="molecule type" value="Genomic_DNA"/>
</dbReference>
<feature type="transmembrane region" description="Helical" evidence="1">
    <location>
        <begin position="12"/>
        <end position="33"/>
    </location>
</feature>
<evidence type="ECO:0000313" key="3">
    <source>
        <dbReference type="Proteomes" id="UP000031189"/>
    </source>
</evidence>
<evidence type="ECO:0000313" key="2">
    <source>
        <dbReference type="EMBL" id="KHS55972.1"/>
    </source>
</evidence>
<keyword evidence="3" id="KW-1185">Reference proteome</keyword>
<reference evidence="2 3" key="1">
    <citation type="submission" date="2014-12" db="EMBL/GenBank/DDBJ databases">
        <title>Draft genome sequence of Terrisporobacter sp. 08-306576, isolated from the blood culture of a bacteremia patient.</title>
        <authorList>
            <person name="Lund L.C."/>
            <person name="Sydenham T.V."/>
            <person name="Hogh S.V."/>
            <person name="Skov M.N."/>
            <person name="Kemp M."/>
            <person name="Justesen U.S."/>
        </authorList>
    </citation>
    <scope>NUCLEOTIDE SEQUENCE [LARGE SCALE GENOMIC DNA]</scope>
    <source>
        <strain evidence="2 3">08-306576</strain>
    </source>
</reference>
<keyword evidence="1" id="KW-0472">Membrane</keyword>
<name>A0A0B3W103_9FIRM</name>
<dbReference type="GO" id="GO:0005886">
    <property type="term" value="C:plasma membrane"/>
    <property type="evidence" value="ECO:0007669"/>
    <property type="project" value="UniProtKB-SubCell"/>
</dbReference>
<dbReference type="Proteomes" id="UP000031189">
    <property type="component" value="Unassembled WGS sequence"/>
</dbReference>
<dbReference type="Pfam" id="PF12679">
    <property type="entry name" value="ABC2_membrane_2"/>
    <property type="match status" value="1"/>
</dbReference>
<evidence type="ECO:0000256" key="1">
    <source>
        <dbReference type="SAM" id="Phobius"/>
    </source>
</evidence>
<gene>
    <name evidence="2" type="ORF">QX51_16215</name>
</gene>
<accession>A0A0B3W103</accession>
<dbReference type="OrthoDB" id="9800309at2"/>
<comment type="caution">
    <text evidence="2">The sequence shown here is derived from an EMBL/GenBank/DDBJ whole genome shotgun (WGS) entry which is preliminary data.</text>
</comment>
<feature type="transmembrane region" description="Helical" evidence="1">
    <location>
        <begin position="74"/>
        <end position="99"/>
    </location>
</feature>